<sequence length="108" mass="12212">MTNLNESSTGQLEWSIRLPEGSSQNLVSETSPAVRFWLFIKCLMVRILEKVWNMGTDDHRKVIHCIKVGISLSVVSLFYYIRPLYDGVGGNAMWAVLTVVVVFEYTVG</sequence>
<name>A0ABD1WMX7_9LAMI</name>
<keyword evidence="7 9" id="KW-0472">Membrane</keyword>
<evidence type="ECO:0000256" key="6">
    <source>
        <dbReference type="ARBA" id="ARBA00023065"/>
    </source>
</evidence>
<keyword evidence="5 9" id="KW-1133">Transmembrane helix</keyword>
<organism evidence="10 11">
    <name type="scientific">Forsythia ovata</name>
    <dbReference type="NCBI Taxonomy" id="205694"/>
    <lineage>
        <taxon>Eukaryota</taxon>
        <taxon>Viridiplantae</taxon>
        <taxon>Streptophyta</taxon>
        <taxon>Embryophyta</taxon>
        <taxon>Tracheophyta</taxon>
        <taxon>Spermatophyta</taxon>
        <taxon>Magnoliopsida</taxon>
        <taxon>eudicotyledons</taxon>
        <taxon>Gunneridae</taxon>
        <taxon>Pentapetalae</taxon>
        <taxon>asterids</taxon>
        <taxon>lamiids</taxon>
        <taxon>Lamiales</taxon>
        <taxon>Oleaceae</taxon>
        <taxon>Forsythieae</taxon>
        <taxon>Forsythia</taxon>
    </lineage>
</organism>
<evidence type="ECO:0000256" key="1">
    <source>
        <dbReference type="ARBA" id="ARBA00004141"/>
    </source>
</evidence>
<evidence type="ECO:0000256" key="2">
    <source>
        <dbReference type="ARBA" id="ARBA00007079"/>
    </source>
</evidence>
<dbReference type="AlphaFoldDB" id="A0ABD1WMX7"/>
<gene>
    <name evidence="10" type="ORF">Fot_12571</name>
</gene>
<evidence type="ECO:0000256" key="5">
    <source>
        <dbReference type="ARBA" id="ARBA00022989"/>
    </source>
</evidence>
<evidence type="ECO:0000313" key="10">
    <source>
        <dbReference type="EMBL" id="KAL2551041.1"/>
    </source>
</evidence>
<comment type="caution">
    <text evidence="10">The sequence shown here is derived from an EMBL/GenBank/DDBJ whole genome shotgun (WGS) entry which is preliminary data.</text>
</comment>
<evidence type="ECO:0000256" key="8">
    <source>
        <dbReference type="ARBA" id="ARBA00023303"/>
    </source>
</evidence>
<reference evidence="11" key="1">
    <citation type="submission" date="2024-07" db="EMBL/GenBank/DDBJ databases">
        <title>Two chromosome-level genome assemblies of Korean endemic species Abeliophyllum distichum and Forsythia ovata (Oleaceae).</title>
        <authorList>
            <person name="Jang H."/>
        </authorList>
    </citation>
    <scope>NUCLEOTIDE SEQUENCE [LARGE SCALE GENOMIC DNA]</scope>
</reference>
<dbReference type="Pfam" id="PF11744">
    <property type="entry name" value="ALMT"/>
    <property type="match status" value="1"/>
</dbReference>
<evidence type="ECO:0000256" key="3">
    <source>
        <dbReference type="ARBA" id="ARBA00022448"/>
    </source>
</evidence>
<feature type="transmembrane region" description="Helical" evidence="9">
    <location>
        <begin position="62"/>
        <end position="81"/>
    </location>
</feature>
<dbReference type="GO" id="GO:0034220">
    <property type="term" value="P:monoatomic ion transmembrane transport"/>
    <property type="evidence" value="ECO:0007669"/>
    <property type="project" value="UniProtKB-KW"/>
</dbReference>
<keyword evidence="6" id="KW-0406">Ion transport</keyword>
<keyword evidence="11" id="KW-1185">Reference proteome</keyword>
<dbReference type="GO" id="GO:0016020">
    <property type="term" value="C:membrane"/>
    <property type="evidence" value="ECO:0007669"/>
    <property type="project" value="UniProtKB-SubCell"/>
</dbReference>
<evidence type="ECO:0000256" key="9">
    <source>
        <dbReference type="SAM" id="Phobius"/>
    </source>
</evidence>
<comment type="similarity">
    <text evidence="2">Belongs to the aromatic acid exporter (TC 2.A.85) family.</text>
</comment>
<dbReference type="PANTHER" id="PTHR31086">
    <property type="entry name" value="ALUMINUM-ACTIVATED MALATE TRANSPORTER 10"/>
    <property type="match status" value="1"/>
</dbReference>
<dbReference type="InterPro" id="IPR020966">
    <property type="entry name" value="ALMT"/>
</dbReference>
<comment type="subcellular location">
    <subcellularLocation>
        <location evidence="1">Membrane</location>
        <topology evidence="1">Multi-pass membrane protein</topology>
    </subcellularLocation>
</comment>
<protein>
    <submittedName>
        <fullName evidence="10">Aluminum-activated malate transporter 10</fullName>
    </submittedName>
</protein>
<evidence type="ECO:0000256" key="4">
    <source>
        <dbReference type="ARBA" id="ARBA00022692"/>
    </source>
</evidence>
<dbReference type="Proteomes" id="UP001604277">
    <property type="component" value="Unassembled WGS sequence"/>
</dbReference>
<evidence type="ECO:0000313" key="11">
    <source>
        <dbReference type="Proteomes" id="UP001604277"/>
    </source>
</evidence>
<feature type="transmembrane region" description="Helical" evidence="9">
    <location>
        <begin position="87"/>
        <end position="107"/>
    </location>
</feature>
<proteinExistence type="inferred from homology"/>
<dbReference type="EMBL" id="JBFOLJ010000003">
    <property type="protein sequence ID" value="KAL2551041.1"/>
    <property type="molecule type" value="Genomic_DNA"/>
</dbReference>
<accession>A0ABD1WMX7</accession>
<keyword evidence="8" id="KW-0407">Ion channel</keyword>
<evidence type="ECO:0000256" key="7">
    <source>
        <dbReference type="ARBA" id="ARBA00023136"/>
    </source>
</evidence>
<keyword evidence="3" id="KW-0813">Transport</keyword>
<keyword evidence="4 9" id="KW-0812">Transmembrane</keyword>